<proteinExistence type="predicted"/>
<comment type="caution">
    <text evidence="1">The sequence shown here is derived from an EMBL/GenBank/DDBJ whole genome shotgun (WGS) entry which is preliminary data.</text>
</comment>
<keyword evidence="2" id="KW-1185">Reference proteome</keyword>
<accession>A0A0V1BQY1</accession>
<sequence>MKSVMINVKQALMVELITSSNLYTVMMALPNLCHCLTKSNPSSPVVTNGRSIAKNANPSSPTIQLFYDKLVD</sequence>
<evidence type="ECO:0000313" key="2">
    <source>
        <dbReference type="Proteomes" id="UP000054776"/>
    </source>
</evidence>
<protein>
    <submittedName>
        <fullName evidence="1">Uncharacterized protein</fullName>
    </submittedName>
</protein>
<dbReference type="AlphaFoldDB" id="A0A0V1BQY1"/>
<dbReference type="InParanoid" id="A0A0V1BQY1"/>
<reference evidence="1 2" key="1">
    <citation type="submission" date="2015-01" db="EMBL/GenBank/DDBJ databases">
        <title>Evolution of Trichinella species and genotypes.</title>
        <authorList>
            <person name="Korhonen P.K."/>
            <person name="Edoardo P."/>
            <person name="Giuseppe L.R."/>
            <person name="Gasser R.B."/>
        </authorList>
    </citation>
    <scope>NUCLEOTIDE SEQUENCE [LARGE SCALE GENOMIC DNA]</scope>
    <source>
        <strain evidence="1">ISS3</strain>
    </source>
</reference>
<dbReference type="EMBL" id="JYDH01000017">
    <property type="protein sequence ID" value="KRY39707.1"/>
    <property type="molecule type" value="Genomic_DNA"/>
</dbReference>
<gene>
    <name evidence="1" type="ORF">T01_9009</name>
</gene>
<organism evidence="1 2">
    <name type="scientific">Trichinella spiralis</name>
    <name type="common">Trichina worm</name>
    <dbReference type="NCBI Taxonomy" id="6334"/>
    <lineage>
        <taxon>Eukaryota</taxon>
        <taxon>Metazoa</taxon>
        <taxon>Ecdysozoa</taxon>
        <taxon>Nematoda</taxon>
        <taxon>Enoplea</taxon>
        <taxon>Dorylaimia</taxon>
        <taxon>Trichinellida</taxon>
        <taxon>Trichinellidae</taxon>
        <taxon>Trichinella</taxon>
    </lineage>
</organism>
<evidence type="ECO:0000313" key="1">
    <source>
        <dbReference type="EMBL" id="KRY39707.1"/>
    </source>
</evidence>
<dbReference type="Proteomes" id="UP000054776">
    <property type="component" value="Unassembled WGS sequence"/>
</dbReference>
<name>A0A0V1BQY1_TRISP</name>
<dbReference type="OrthoDB" id="10305375at2759"/>